<dbReference type="PROSITE" id="PS50157">
    <property type="entry name" value="ZINC_FINGER_C2H2_2"/>
    <property type="match status" value="1"/>
</dbReference>
<keyword evidence="6" id="KW-0805">Transcription regulation</keyword>
<evidence type="ECO:0000256" key="7">
    <source>
        <dbReference type="ARBA" id="ARBA00023163"/>
    </source>
</evidence>
<dbReference type="GO" id="GO:0016787">
    <property type="term" value="F:hydrolase activity"/>
    <property type="evidence" value="ECO:0007669"/>
    <property type="project" value="UniProtKB-KW"/>
</dbReference>
<keyword evidence="3" id="KW-0678">Repressor</keyword>
<evidence type="ECO:0000256" key="5">
    <source>
        <dbReference type="ARBA" id="ARBA00022853"/>
    </source>
</evidence>
<keyword evidence="13" id="KW-1185">Reference proteome</keyword>
<keyword evidence="8" id="KW-0539">Nucleus</keyword>
<evidence type="ECO:0000256" key="1">
    <source>
        <dbReference type="ARBA" id="ARBA00004604"/>
    </source>
</evidence>
<feature type="compositionally biased region" description="Basic and acidic residues" evidence="10">
    <location>
        <begin position="225"/>
        <end position="238"/>
    </location>
</feature>
<dbReference type="InterPro" id="IPR041232">
    <property type="entry name" value="NPL"/>
</dbReference>
<evidence type="ECO:0000313" key="12">
    <source>
        <dbReference type="EMBL" id="KAG6596537.1"/>
    </source>
</evidence>
<dbReference type="FunFam" id="2.60.120.340:FF:000004">
    <property type="entry name" value="Histone deacetylase HDT1"/>
    <property type="match status" value="1"/>
</dbReference>
<feature type="domain" description="C2H2-type" evidence="11">
    <location>
        <begin position="299"/>
        <end position="326"/>
    </location>
</feature>
<evidence type="ECO:0000256" key="10">
    <source>
        <dbReference type="SAM" id="MobiDB-lite"/>
    </source>
</evidence>
<comment type="caution">
    <text evidence="12">The sequence shown here is derived from an EMBL/GenBank/DDBJ whole genome shotgun (WGS) entry which is preliminary data.</text>
</comment>
<keyword evidence="9" id="KW-0863">Zinc-finger</keyword>
<dbReference type="PROSITE" id="PS00028">
    <property type="entry name" value="ZINC_FINGER_C2H2_1"/>
    <property type="match status" value="1"/>
</dbReference>
<dbReference type="GO" id="GO:0008270">
    <property type="term" value="F:zinc ion binding"/>
    <property type="evidence" value="ECO:0007669"/>
    <property type="project" value="UniProtKB-KW"/>
</dbReference>
<evidence type="ECO:0000256" key="6">
    <source>
        <dbReference type="ARBA" id="ARBA00023015"/>
    </source>
</evidence>
<keyword evidence="9" id="KW-0862">Zinc</keyword>
<dbReference type="Pfam" id="PF17800">
    <property type="entry name" value="NPL"/>
    <property type="match status" value="1"/>
</dbReference>
<feature type="non-terminal residue" evidence="12">
    <location>
        <position position="1"/>
    </location>
</feature>
<dbReference type="AlphaFoldDB" id="A0AAV6NG44"/>
<organism evidence="12 13">
    <name type="scientific">Cucurbita argyrosperma subsp. sororia</name>
    <dbReference type="NCBI Taxonomy" id="37648"/>
    <lineage>
        <taxon>Eukaryota</taxon>
        <taxon>Viridiplantae</taxon>
        <taxon>Streptophyta</taxon>
        <taxon>Embryophyta</taxon>
        <taxon>Tracheophyta</taxon>
        <taxon>Spermatophyta</taxon>
        <taxon>Magnoliopsida</taxon>
        <taxon>eudicotyledons</taxon>
        <taxon>Gunneridae</taxon>
        <taxon>Pentapetalae</taxon>
        <taxon>rosids</taxon>
        <taxon>fabids</taxon>
        <taxon>Cucurbitales</taxon>
        <taxon>Cucurbitaceae</taxon>
        <taxon>Cucurbiteae</taxon>
        <taxon>Cucurbita</taxon>
    </lineage>
</organism>
<feature type="region of interest" description="Disordered" evidence="10">
    <location>
        <begin position="122"/>
        <end position="299"/>
    </location>
</feature>
<evidence type="ECO:0000256" key="2">
    <source>
        <dbReference type="ARBA" id="ARBA00006673"/>
    </source>
</evidence>
<proteinExistence type="inferred from homology"/>
<gene>
    <name evidence="12" type="primary">HDT3</name>
    <name evidence="12" type="ORF">SDJN03_09717</name>
</gene>
<feature type="compositionally biased region" description="Polar residues" evidence="10">
    <location>
        <begin position="284"/>
        <end position="294"/>
    </location>
</feature>
<dbReference type="GO" id="GO:0005730">
    <property type="term" value="C:nucleolus"/>
    <property type="evidence" value="ECO:0007669"/>
    <property type="project" value="UniProtKB-SubCell"/>
</dbReference>
<accession>A0AAV6NG44</accession>
<dbReference type="EMBL" id="JAGKQH010000006">
    <property type="protein sequence ID" value="KAG6596537.1"/>
    <property type="molecule type" value="Genomic_DNA"/>
</dbReference>
<evidence type="ECO:0000256" key="3">
    <source>
        <dbReference type="ARBA" id="ARBA00022491"/>
    </source>
</evidence>
<evidence type="ECO:0000256" key="8">
    <source>
        <dbReference type="ARBA" id="ARBA00023242"/>
    </source>
</evidence>
<comment type="similarity">
    <text evidence="2">Belongs to the histone deacetylase HD2 family.</text>
</comment>
<evidence type="ECO:0000256" key="4">
    <source>
        <dbReference type="ARBA" id="ARBA00022801"/>
    </source>
</evidence>
<dbReference type="Proteomes" id="UP000685013">
    <property type="component" value="Chromosome 6"/>
</dbReference>
<keyword evidence="9" id="KW-0479">Metal-binding</keyword>
<evidence type="ECO:0000256" key="9">
    <source>
        <dbReference type="PROSITE-ProRule" id="PRU00042"/>
    </source>
</evidence>
<evidence type="ECO:0000313" key="13">
    <source>
        <dbReference type="Proteomes" id="UP000685013"/>
    </source>
</evidence>
<comment type="subcellular location">
    <subcellularLocation>
        <location evidence="1">Nucleus</location>
        <location evidence="1">Nucleolus</location>
    </subcellularLocation>
</comment>
<keyword evidence="7" id="KW-0804">Transcription</keyword>
<dbReference type="InterPro" id="IPR013087">
    <property type="entry name" value="Znf_C2H2_type"/>
</dbReference>
<dbReference type="GO" id="GO:0006325">
    <property type="term" value="P:chromatin organization"/>
    <property type="evidence" value="ECO:0007669"/>
    <property type="project" value="UniProtKB-KW"/>
</dbReference>
<keyword evidence="4" id="KW-0378">Hydrolase</keyword>
<name>A0AAV6NG44_9ROSI</name>
<feature type="compositionally biased region" description="Acidic residues" evidence="10">
    <location>
        <begin position="171"/>
        <end position="224"/>
    </location>
</feature>
<protein>
    <submittedName>
        <fullName evidence="12">Histone deacetylase HDT3</fullName>
    </submittedName>
</protein>
<reference evidence="12 13" key="1">
    <citation type="journal article" date="2021" name="Hortic Res">
        <title>The domestication of Cucurbita argyrosperma as revealed by the genome of its wild relative.</title>
        <authorList>
            <person name="Barrera-Redondo J."/>
            <person name="Sanchez-de la Vega G."/>
            <person name="Aguirre-Liguori J.A."/>
            <person name="Castellanos-Morales G."/>
            <person name="Gutierrez-Guerrero Y.T."/>
            <person name="Aguirre-Dugua X."/>
            <person name="Aguirre-Planter E."/>
            <person name="Tenaillon M.I."/>
            <person name="Lira-Saade R."/>
            <person name="Eguiarte L.E."/>
        </authorList>
    </citation>
    <scope>NUCLEOTIDE SEQUENCE [LARGE SCALE GENOMIC DNA]</scope>
    <source>
        <strain evidence="12">JBR-2021</strain>
    </source>
</reference>
<sequence>MCFHDSVLLICRAGAEVKAGEPLLVSPGEENILHLSQACLGESKSKGSEQVFLYVKVGNQKLVLGTLSSEKFPQVSFDLVFDKDFELSHNWKNGSVHFTGYLSLLPEEEESYTDSEEDLPQAVIDNGKPEPQPQPQPKKDEKPGTSGTKKKVQIVEPNKGGSIDTKKNEDSSDEDDDEDEDSSDDENANGGEEDDSDDENEFSGDDSDDDDENEDLDDSMEEDEQTPKKAEASKKRPLEAANKAPAPDKKTKLVTPQKTDGKKGVPHVATPHPSKQAGKMPAASDQNKQQTPKSASGAFPCKSCKRAFGSETALQSHTKAKHSAEK</sequence>
<evidence type="ECO:0000259" key="11">
    <source>
        <dbReference type="PROSITE" id="PS50157"/>
    </source>
</evidence>
<keyword evidence="5" id="KW-0156">Chromatin regulator</keyword>